<evidence type="ECO:0000313" key="5">
    <source>
        <dbReference type="EnsemblMetazoa" id="AALFPA23_013495.P19538"/>
    </source>
</evidence>
<reference evidence="5" key="2">
    <citation type="submission" date="2025-05" db="UniProtKB">
        <authorList>
            <consortium name="EnsemblMetazoa"/>
        </authorList>
    </citation>
    <scope>IDENTIFICATION</scope>
    <source>
        <strain evidence="5">Foshan</strain>
    </source>
</reference>
<sequence length="217" mass="25001">MSHNRIPLIPNEKIFFQEESTRRRPPNDSNTSRPRNHRSHGQTGASSSSESRQHTLTPQKFSWLLRHSAAVAEHMDPDAFVGFDVLQQISGASKDRMLELIAQDQKGRYEIRGEEVRAVNGHSVHFFDNYEVVEGDGRPEFLYHATNNQALPLIMGGALKRMGRHYIHMYDRPPSKTSVRYRILRIRPPPGHTLYRTKNGYILSREDIPAEYIEILS</sequence>
<dbReference type="PANTHER" id="PTHR12684">
    <property type="entry name" value="PUTATIVE PHOSPHOTRANSFERASE"/>
    <property type="match status" value="1"/>
</dbReference>
<reference evidence="6" key="1">
    <citation type="journal article" date="2015" name="Proc. Natl. Acad. Sci. U.S.A.">
        <title>Genome sequence of the Asian Tiger mosquito, Aedes albopictus, reveals insights into its biology, genetics, and evolution.</title>
        <authorList>
            <person name="Chen X.G."/>
            <person name="Jiang X."/>
            <person name="Gu J."/>
            <person name="Xu M."/>
            <person name="Wu Y."/>
            <person name="Deng Y."/>
            <person name="Zhang C."/>
            <person name="Bonizzoni M."/>
            <person name="Dermauw W."/>
            <person name="Vontas J."/>
            <person name="Armbruster P."/>
            <person name="Huang X."/>
            <person name="Yang Y."/>
            <person name="Zhang H."/>
            <person name="He W."/>
            <person name="Peng H."/>
            <person name="Liu Y."/>
            <person name="Wu K."/>
            <person name="Chen J."/>
            <person name="Lirakis M."/>
            <person name="Topalis P."/>
            <person name="Van Leeuwen T."/>
            <person name="Hall A.B."/>
            <person name="Jiang X."/>
            <person name="Thorpe C."/>
            <person name="Mueller R.L."/>
            <person name="Sun C."/>
            <person name="Waterhouse R.M."/>
            <person name="Yan G."/>
            <person name="Tu Z.J."/>
            <person name="Fang X."/>
            <person name="James A.A."/>
        </authorList>
    </citation>
    <scope>NUCLEOTIDE SEQUENCE [LARGE SCALE GENOMIC DNA]</scope>
    <source>
        <strain evidence="6">Foshan</strain>
    </source>
</reference>
<evidence type="ECO:0000256" key="2">
    <source>
        <dbReference type="ARBA" id="ARBA00022679"/>
    </source>
</evidence>
<dbReference type="InterPro" id="IPR002745">
    <property type="entry name" value="Ptrans_KptA/Tpt1"/>
</dbReference>
<comment type="similarity">
    <text evidence="1">Belongs to the KptA/TPT1 family.</text>
</comment>
<evidence type="ECO:0000256" key="4">
    <source>
        <dbReference type="SAM" id="MobiDB-lite"/>
    </source>
</evidence>
<protein>
    <recommendedName>
        <fullName evidence="7">2'-phosphotransferase</fullName>
    </recommendedName>
</protein>
<evidence type="ECO:0000256" key="3">
    <source>
        <dbReference type="ARBA" id="ARBA00023027"/>
    </source>
</evidence>
<dbReference type="GeneID" id="109430001"/>
<proteinExistence type="inferred from homology"/>
<feature type="compositionally biased region" description="Basic and acidic residues" evidence="4">
    <location>
        <begin position="15"/>
        <end position="26"/>
    </location>
</feature>
<dbReference type="InterPro" id="IPR042081">
    <property type="entry name" value="RNA_2'-PTrans_C"/>
</dbReference>
<evidence type="ECO:0000256" key="1">
    <source>
        <dbReference type="ARBA" id="ARBA00009836"/>
    </source>
</evidence>
<feature type="region of interest" description="Disordered" evidence="4">
    <location>
        <begin position="1"/>
        <end position="54"/>
    </location>
</feature>
<evidence type="ECO:0000313" key="6">
    <source>
        <dbReference type="Proteomes" id="UP000069940"/>
    </source>
</evidence>
<accession>A0ABM1YZA3</accession>
<organism evidence="5 6">
    <name type="scientific">Aedes albopictus</name>
    <name type="common">Asian tiger mosquito</name>
    <name type="synonym">Stegomyia albopicta</name>
    <dbReference type="NCBI Taxonomy" id="7160"/>
    <lineage>
        <taxon>Eukaryota</taxon>
        <taxon>Metazoa</taxon>
        <taxon>Ecdysozoa</taxon>
        <taxon>Arthropoda</taxon>
        <taxon>Hexapoda</taxon>
        <taxon>Insecta</taxon>
        <taxon>Pterygota</taxon>
        <taxon>Neoptera</taxon>
        <taxon>Endopterygota</taxon>
        <taxon>Diptera</taxon>
        <taxon>Nematocera</taxon>
        <taxon>Culicoidea</taxon>
        <taxon>Culicidae</taxon>
        <taxon>Culicinae</taxon>
        <taxon>Aedini</taxon>
        <taxon>Aedes</taxon>
        <taxon>Stegomyia</taxon>
    </lineage>
</organism>
<dbReference type="Pfam" id="PF01885">
    <property type="entry name" value="PTS_2-RNA"/>
    <property type="match status" value="1"/>
</dbReference>
<name>A0ABM1YZA3_AEDAL</name>
<evidence type="ECO:0008006" key="7">
    <source>
        <dbReference type="Google" id="ProtNLM"/>
    </source>
</evidence>
<dbReference type="Gene3D" id="3.20.170.30">
    <property type="match status" value="1"/>
</dbReference>
<dbReference type="EnsemblMetazoa" id="AALFPA23_013495.R19537">
    <property type="protein sequence ID" value="AALFPA23_013495.P19537"/>
    <property type="gene ID" value="AALFPA23_013495"/>
</dbReference>
<dbReference type="SUPFAM" id="SSF56399">
    <property type="entry name" value="ADP-ribosylation"/>
    <property type="match status" value="1"/>
</dbReference>
<dbReference type="PANTHER" id="PTHR12684:SF2">
    <property type="entry name" value="TRNA 2'-PHOSPHOTRANSFERASE 1"/>
    <property type="match status" value="1"/>
</dbReference>
<keyword evidence="2" id="KW-0808">Transferase</keyword>
<keyword evidence="6" id="KW-1185">Reference proteome</keyword>
<dbReference type="EnsemblMetazoa" id="AALFPA23_013495.R19538">
    <property type="protein sequence ID" value="AALFPA23_013495.P19538"/>
    <property type="gene ID" value="AALFPA23_013495"/>
</dbReference>
<dbReference type="RefSeq" id="XP_019545953.3">
    <property type="nucleotide sequence ID" value="XM_019690408.3"/>
</dbReference>
<dbReference type="Proteomes" id="UP000069940">
    <property type="component" value="Unassembled WGS sequence"/>
</dbReference>
<keyword evidence="3" id="KW-0520">NAD</keyword>
<dbReference type="RefSeq" id="XP_019561559.3">
    <property type="nucleotide sequence ID" value="XM_019706014.3"/>
</dbReference>
<feature type="compositionally biased region" description="Polar residues" evidence="4">
    <location>
        <begin position="41"/>
        <end position="54"/>
    </location>
</feature>